<evidence type="ECO:0000259" key="2">
    <source>
        <dbReference type="Pfam" id="PF15696"/>
    </source>
</evidence>
<evidence type="ECO:0000256" key="1">
    <source>
        <dbReference type="SAM" id="MobiDB-lite"/>
    </source>
</evidence>
<dbReference type="InterPro" id="IPR031419">
    <property type="entry name" value="RAD51_interact"/>
</dbReference>
<name>A0A8C4X4P3_ERPCA</name>
<feature type="compositionally biased region" description="Basic and acidic residues" evidence="1">
    <location>
        <begin position="65"/>
        <end position="75"/>
    </location>
</feature>
<protein>
    <submittedName>
        <fullName evidence="3">RAD51 associated protein 1</fullName>
    </submittedName>
</protein>
<dbReference type="Proteomes" id="UP000694620">
    <property type="component" value="Chromosome 1"/>
</dbReference>
<feature type="region of interest" description="Disordered" evidence="1">
    <location>
        <begin position="92"/>
        <end position="115"/>
    </location>
</feature>
<sequence>MSRPSRNIKAVDYSQFDRFDNGDDDFACVKAPPSKKARMTSNEQKQQKPIKKFPTQELESPVEIGEGRISRDEKSYQRDLEAALALSMLQEEDNPQKIQGSNNITDADNLEKPPLFSNCSVDSSILGLDKIIEENASVTAHKEKRQAATKAAAQQQKIIMDENSTEFDEDKYVDYQPECTSESDSRSDTDFSEEDEEFNLKMESKCKKNKKSNCKVKKQHKSKMQIADISSTSLRKSQADAKAQTTQRNMPVDDSGVKGDGHLDSSSDNCESGEVQEIVMKKGTNPKNVKKEAKPKKSKESKTKHQGEGTDPDLSNSIPILHGRSPSSTPSSKPILMPSPTLGSRIPKWTPPAKVGVSPNTNGRITVKSPSQGLRLGLSRFAKVKPLHPTATSSSSYHISANT</sequence>
<dbReference type="GeneTree" id="ENSGT00940000153414"/>
<feature type="compositionally biased region" description="Basic and acidic residues" evidence="1">
    <location>
        <begin position="255"/>
        <end position="265"/>
    </location>
</feature>
<dbReference type="Pfam" id="PF15696">
    <property type="entry name" value="RAD51_interact"/>
    <property type="match status" value="1"/>
</dbReference>
<dbReference type="PANTHER" id="PTHR15361">
    <property type="entry name" value="RAD51/NUKS-INTERACTING PROTEIN"/>
    <property type="match status" value="1"/>
</dbReference>
<reference evidence="3" key="1">
    <citation type="submission" date="2021-06" db="EMBL/GenBank/DDBJ databases">
        <authorList>
            <consortium name="Wellcome Sanger Institute Data Sharing"/>
        </authorList>
    </citation>
    <scope>NUCLEOTIDE SEQUENCE [LARGE SCALE GENOMIC DNA]</scope>
</reference>
<reference evidence="3" key="2">
    <citation type="submission" date="2025-08" db="UniProtKB">
        <authorList>
            <consortium name="Ensembl"/>
        </authorList>
    </citation>
    <scope>IDENTIFICATION</scope>
</reference>
<keyword evidence="4" id="KW-1185">Reference proteome</keyword>
<accession>A0A8C4X4P3</accession>
<dbReference type="GO" id="GO:0036297">
    <property type="term" value="P:interstrand cross-link repair"/>
    <property type="evidence" value="ECO:0007669"/>
    <property type="project" value="TreeGrafter"/>
</dbReference>
<dbReference type="GO" id="GO:0003690">
    <property type="term" value="F:double-stranded DNA binding"/>
    <property type="evidence" value="ECO:0007669"/>
    <property type="project" value="TreeGrafter"/>
</dbReference>
<dbReference type="PANTHER" id="PTHR15361:SF4">
    <property type="entry name" value="RAD51-ASSOCIATED PROTEIN 1"/>
    <property type="match status" value="1"/>
</dbReference>
<dbReference type="InterPro" id="IPR052003">
    <property type="entry name" value="HR_DNA-Binding_Protein"/>
</dbReference>
<evidence type="ECO:0000313" key="3">
    <source>
        <dbReference type="Ensembl" id="ENSECRP00000004554.1"/>
    </source>
</evidence>
<proteinExistence type="predicted"/>
<dbReference type="GO" id="GO:0003697">
    <property type="term" value="F:single-stranded DNA binding"/>
    <property type="evidence" value="ECO:0007669"/>
    <property type="project" value="TreeGrafter"/>
</dbReference>
<feature type="compositionally biased region" description="Basic and acidic residues" evidence="1">
    <location>
        <begin position="298"/>
        <end position="308"/>
    </location>
</feature>
<organism evidence="3 4">
    <name type="scientific">Erpetoichthys calabaricus</name>
    <name type="common">Rope fish</name>
    <name type="synonym">Calamoichthys calabaricus</name>
    <dbReference type="NCBI Taxonomy" id="27687"/>
    <lineage>
        <taxon>Eukaryota</taxon>
        <taxon>Metazoa</taxon>
        <taxon>Chordata</taxon>
        <taxon>Craniata</taxon>
        <taxon>Vertebrata</taxon>
        <taxon>Euteleostomi</taxon>
        <taxon>Actinopterygii</taxon>
        <taxon>Polypteriformes</taxon>
        <taxon>Polypteridae</taxon>
        <taxon>Erpetoichthys</taxon>
    </lineage>
</organism>
<dbReference type="Ensembl" id="ENSECRT00000004632.1">
    <property type="protein sequence ID" value="ENSECRP00000004554.1"/>
    <property type="gene ID" value="ENSECRG00000003096.1"/>
</dbReference>
<reference evidence="3" key="3">
    <citation type="submission" date="2025-09" db="UniProtKB">
        <authorList>
            <consortium name="Ensembl"/>
        </authorList>
    </citation>
    <scope>IDENTIFICATION</scope>
</reference>
<feature type="region of interest" description="Disordered" evidence="1">
    <location>
        <begin position="20"/>
        <end position="75"/>
    </location>
</feature>
<dbReference type="AlphaFoldDB" id="A0A8C4X4P3"/>
<feature type="compositionally biased region" description="Polar residues" evidence="1">
    <location>
        <begin position="358"/>
        <end position="370"/>
    </location>
</feature>
<feature type="region of interest" description="Disordered" evidence="1">
    <location>
        <begin position="175"/>
        <end position="370"/>
    </location>
</feature>
<evidence type="ECO:0000313" key="4">
    <source>
        <dbReference type="Proteomes" id="UP000694620"/>
    </source>
</evidence>
<feature type="compositionally biased region" description="Basic residues" evidence="1">
    <location>
        <begin position="207"/>
        <end position="223"/>
    </location>
</feature>
<dbReference type="GO" id="GO:0000724">
    <property type="term" value="P:double-strand break repair via homologous recombination"/>
    <property type="evidence" value="ECO:0007669"/>
    <property type="project" value="TreeGrafter"/>
</dbReference>
<feature type="compositionally biased region" description="Polar residues" evidence="1">
    <location>
        <begin position="96"/>
        <end position="106"/>
    </location>
</feature>
<feature type="domain" description="RAD51 interacting motif" evidence="2">
    <location>
        <begin position="354"/>
        <end position="391"/>
    </location>
</feature>
<gene>
    <name evidence="3" type="primary">RAD51AP1</name>
</gene>